<geneLocation type="plasmid" evidence="4">
    <name>ppaby5</name>
</geneLocation>
<dbReference type="AlphaFoldDB" id="A0A1P8ULT3"/>
<dbReference type="Pfam" id="PF02120">
    <property type="entry name" value="Flg_hook"/>
    <property type="match status" value="1"/>
</dbReference>
<dbReference type="OrthoDB" id="7828543at2"/>
<keyword evidence="4" id="KW-1185">Reference proteome</keyword>
<proteinExistence type="predicted"/>
<reference evidence="3 4" key="1">
    <citation type="submission" date="2016-04" db="EMBL/GenBank/DDBJ databases">
        <title>Deep-sea bacteria in the southern Pacific.</title>
        <authorList>
            <person name="Tang K."/>
        </authorList>
    </citation>
    <scope>NUCLEOTIDE SEQUENCE [LARGE SCALE GENOMIC DNA]</scope>
    <source>
        <strain evidence="3 4">JLT2014</strain>
        <plasmid evidence="4">ppaby5</plasmid>
    </source>
</reference>
<feature type="compositionally biased region" description="Polar residues" evidence="1">
    <location>
        <begin position="498"/>
        <end position="511"/>
    </location>
</feature>
<protein>
    <submittedName>
        <fullName evidence="3">RNA polymerase sigma-32 factor</fullName>
    </submittedName>
</protein>
<dbReference type="InterPro" id="IPR038610">
    <property type="entry name" value="FliK-like_C_sf"/>
</dbReference>
<evidence type="ECO:0000256" key="1">
    <source>
        <dbReference type="SAM" id="MobiDB-lite"/>
    </source>
</evidence>
<feature type="region of interest" description="Disordered" evidence="1">
    <location>
        <begin position="488"/>
        <end position="545"/>
    </location>
</feature>
<dbReference type="RefSeq" id="WP_076693917.1">
    <property type="nucleotide sequence ID" value="NZ_CP015089.1"/>
</dbReference>
<dbReference type="KEGG" id="paby:Ga0080574_TMP13"/>
<evidence type="ECO:0000313" key="4">
    <source>
        <dbReference type="Proteomes" id="UP000187059"/>
    </source>
</evidence>
<evidence type="ECO:0000313" key="3">
    <source>
        <dbReference type="EMBL" id="APZ50347.1"/>
    </source>
</evidence>
<accession>A0A1P8ULT3</accession>
<dbReference type="EMBL" id="CP015089">
    <property type="protein sequence ID" value="APZ50347.1"/>
    <property type="molecule type" value="Genomic_DNA"/>
</dbReference>
<gene>
    <name evidence="3" type="ORF">Ga0080574_TMP13</name>
</gene>
<feature type="domain" description="Flagellar hook-length control protein-like C-terminal" evidence="2">
    <location>
        <begin position="421"/>
        <end position="490"/>
    </location>
</feature>
<organism evidence="3 4">
    <name type="scientific">Salipiger abyssi</name>
    <dbReference type="NCBI Taxonomy" id="1250539"/>
    <lineage>
        <taxon>Bacteria</taxon>
        <taxon>Pseudomonadati</taxon>
        <taxon>Pseudomonadota</taxon>
        <taxon>Alphaproteobacteria</taxon>
        <taxon>Rhodobacterales</taxon>
        <taxon>Roseobacteraceae</taxon>
        <taxon>Salipiger</taxon>
    </lineage>
</organism>
<dbReference type="Gene3D" id="3.30.750.140">
    <property type="match status" value="1"/>
</dbReference>
<sequence>MIKLFSLLTAATPEAGKAPAHAGNAPQSRIFASLLSLLRSGDEAPETMRNTAGDAGDAMDARLAEAETALTDPDLTDDELADIVAPLISDLAQILAMAPERLNQMRAGVERIATEPQTQTGPAPWRALAEALPALRRQLFDSQPGMPPAAEEADASSEALPDLVARIMREASELARPTQASVPPVQGDAPVPVSGAVQGLVSAASARSDLPTMPPNPVLEDIAAARSVATPASHMPRSVAPAGTAPANLSVLAAADPTANAEVPLEPVAMAHDASLAAAVRDVAGKAARTDPAEAPAAPVARREIDRTNALPGMQVISDKAPDMVAASQEEPLKAYKLTASSPTALQASLAAPAASVVAAPLRTTTGPGGEAALLPPITSAPVTTPPIVPATPEAPMPPRAAPSLPSSEQIFGQVRAQLGQDGQIRVALKPEGLGQVEIELTPDDNGQLRVAVRADQPSVLSLLRTERDGLLTLLRDGGHQVDARGLSFSDLGARNPGQGQSQGQSATPFSGQHFDGMGPEDAVEPAPDPRHQTHPQAGGVDIQV</sequence>
<dbReference type="InterPro" id="IPR021136">
    <property type="entry name" value="Flagellar_hook_control-like_C"/>
</dbReference>
<keyword evidence="3" id="KW-0614">Plasmid</keyword>
<name>A0A1P8ULT3_9RHOB</name>
<dbReference type="Proteomes" id="UP000187059">
    <property type="component" value="Plasmid pPABY5"/>
</dbReference>
<evidence type="ECO:0000259" key="2">
    <source>
        <dbReference type="Pfam" id="PF02120"/>
    </source>
</evidence>
<dbReference type="CDD" id="cd17470">
    <property type="entry name" value="T3SS_Flik_C"/>
    <property type="match status" value="1"/>
</dbReference>